<accession>A0A0G3XC82</accession>
<dbReference type="InterPro" id="IPR009875">
    <property type="entry name" value="PilZ_domain"/>
</dbReference>
<evidence type="ECO:0000313" key="1">
    <source>
        <dbReference type="EMBL" id="AKM08792.1"/>
    </source>
</evidence>
<gene>
    <name evidence="1" type="ORF">AB433_00345</name>
</gene>
<dbReference type="KEGG" id="cna:AB433_00345"/>
<dbReference type="Gene3D" id="2.40.10.220">
    <property type="entry name" value="predicted glycosyltransferase like domains"/>
    <property type="match status" value="1"/>
</dbReference>
<reference evidence="1 2" key="1">
    <citation type="submission" date="2015-06" db="EMBL/GenBank/DDBJ databases">
        <authorList>
            <person name="Zeng Y."/>
            <person name="Huang Y."/>
        </authorList>
    </citation>
    <scope>NUCLEOTIDE SEQUENCE [LARGE SCALE GENOMIC DNA]</scope>
    <source>
        <strain evidence="1 2">PQ-2</strain>
    </source>
</reference>
<dbReference type="RefSeq" id="WP_047819490.1">
    <property type="nucleotide sequence ID" value="NZ_CP011770.1"/>
</dbReference>
<proteinExistence type="predicted"/>
<dbReference type="OrthoDB" id="9794070at2"/>
<dbReference type="Proteomes" id="UP000035287">
    <property type="component" value="Chromosome"/>
</dbReference>
<keyword evidence="2" id="KW-1185">Reference proteome</keyword>
<dbReference type="SUPFAM" id="SSF141371">
    <property type="entry name" value="PilZ domain-like"/>
    <property type="match status" value="1"/>
</dbReference>
<name>A0A0G3XC82_9SPHN</name>
<organism evidence="1 2">
    <name type="scientific">Croceicoccus naphthovorans</name>
    <dbReference type="NCBI Taxonomy" id="1348774"/>
    <lineage>
        <taxon>Bacteria</taxon>
        <taxon>Pseudomonadati</taxon>
        <taxon>Pseudomonadota</taxon>
        <taxon>Alphaproteobacteria</taxon>
        <taxon>Sphingomonadales</taxon>
        <taxon>Erythrobacteraceae</taxon>
        <taxon>Croceicoccus</taxon>
    </lineage>
</organism>
<dbReference type="EMBL" id="CP011770">
    <property type="protein sequence ID" value="AKM08792.1"/>
    <property type="molecule type" value="Genomic_DNA"/>
</dbReference>
<sequence length="191" mass="20497">MTQRQHIRVPIGLSAICRYGSGFEAAITIADLSEAGCRILQAPTSMLRGEVIVISFSDYEYIEAKVRWLRDGEAGVQFLRPIDLLDRNALQRASELGHRLQAADAANGSAEPGLFTTVPHEFSSEMTVGDGHGVFTTNAAGNDNADGTSVSKDILTSGGPARLPISDMTRFITPSYSRGWLRRVGGSGISL</sequence>
<dbReference type="GO" id="GO:0035438">
    <property type="term" value="F:cyclic-di-GMP binding"/>
    <property type="evidence" value="ECO:0007669"/>
    <property type="project" value="InterPro"/>
</dbReference>
<protein>
    <submittedName>
        <fullName evidence="1">Uncharacterized protein</fullName>
    </submittedName>
</protein>
<dbReference type="AlphaFoldDB" id="A0A0G3XC82"/>
<dbReference type="Pfam" id="PF07238">
    <property type="entry name" value="PilZ"/>
    <property type="match status" value="1"/>
</dbReference>
<dbReference type="PATRIC" id="fig|1348774.3.peg.79"/>
<evidence type="ECO:0000313" key="2">
    <source>
        <dbReference type="Proteomes" id="UP000035287"/>
    </source>
</evidence>